<dbReference type="PANTHER" id="PTHR36437:SF2">
    <property type="entry name" value="GLYOXALASE_BLEOMYCIN RESISTANCE PROTEIN_DIOXYGENASE"/>
    <property type="match status" value="1"/>
</dbReference>
<dbReference type="Proteomes" id="UP000598775">
    <property type="component" value="Unassembled WGS sequence"/>
</dbReference>
<dbReference type="AlphaFoldDB" id="A0A917B1M9"/>
<reference evidence="2 3" key="1">
    <citation type="journal article" date="2014" name="Int. J. Syst. Evol. Microbiol.">
        <title>Complete genome sequence of Corynebacterium casei LMG S-19264T (=DSM 44701T), isolated from a smear-ripened cheese.</title>
        <authorList>
            <consortium name="US DOE Joint Genome Institute (JGI-PGF)"/>
            <person name="Walter F."/>
            <person name="Albersmeier A."/>
            <person name="Kalinowski J."/>
            <person name="Ruckert C."/>
        </authorList>
    </citation>
    <scope>NUCLEOTIDE SEQUENCE [LARGE SCALE GENOMIC DNA]</scope>
    <source>
        <strain evidence="2 3">CGMCC 1.12976</strain>
    </source>
</reference>
<dbReference type="Gene3D" id="3.10.180.10">
    <property type="entry name" value="2,3-Dihydroxybiphenyl 1,2-Dioxygenase, domain 1"/>
    <property type="match status" value="1"/>
</dbReference>
<accession>A0A917B1M9</accession>
<evidence type="ECO:0000259" key="1">
    <source>
        <dbReference type="PROSITE" id="PS51819"/>
    </source>
</evidence>
<dbReference type="Pfam" id="PF00903">
    <property type="entry name" value="Glyoxalase"/>
    <property type="match status" value="1"/>
</dbReference>
<dbReference type="InterPro" id="IPR037523">
    <property type="entry name" value="VOC_core"/>
</dbReference>
<sequence length="134" mass="14572">MTRAGGGADDVGMTITHVQLFSVPVSDQDRARDFYVDTLGFDLVSDVQMSPDMRWMLVSPPGSQTAITLVTWFDTMPPGSTKGIVLETDDLDGEIERLRTHGLTISAPERAPWGTFVTFDDPDGNGIVLQATNL</sequence>
<name>A0A917B1M9_9MICO</name>
<keyword evidence="3" id="KW-1185">Reference proteome</keyword>
<gene>
    <name evidence="2" type="ORF">GCM10011399_02910</name>
</gene>
<dbReference type="EMBL" id="BMGP01000001">
    <property type="protein sequence ID" value="GGF12373.1"/>
    <property type="molecule type" value="Genomic_DNA"/>
</dbReference>
<dbReference type="PANTHER" id="PTHR36437">
    <property type="entry name" value="GLYOXALASE/BLEOMYCIN RESISTANCE PROTEIN/DIOXYGENASE"/>
    <property type="match status" value="1"/>
</dbReference>
<feature type="domain" description="VOC" evidence="1">
    <location>
        <begin position="14"/>
        <end position="132"/>
    </location>
</feature>
<organism evidence="2 3">
    <name type="scientific">Subtercola lobariae</name>
    <dbReference type="NCBI Taxonomy" id="1588641"/>
    <lineage>
        <taxon>Bacteria</taxon>
        <taxon>Bacillati</taxon>
        <taxon>Actinomycetota</taxon>
        <taxon>Actinomycetes</taxon>
        <taxon>Micrococcales</taxon>
        <taxon>Microbacteriaceae</taxon>
        <taxon>Subtercola</taxon>
    </lineage>
</organism>
<evidence type="ECO:0000313" key="3">
    <source>
        <dbReference type="Proteomes" id="UP000598775"/>
    </source>
</evidence>
<dbReference type="SUPFAM" id="SSF54593">
    <property type="entry name" value="Glyoxalase/Bleomycin resistance protein/Dihydroxybiphenyl dioxygenase"/>
    <property type="match status" value="1"/>
</dbReference>
<dbReference type="PROSITE" id="PS51819">
    <property type="entry name" value="VOC"/>
    <property type="match status" value="1"/>
</dbReference>
<comment type="caution">
    <text evidence="2">The sequence shown here is derived from an EMBL/GenBank/DDBJ whole genome shotgun (WGS) entry which is preliminary data.</text>
</comment>
<dbReference type="InterPro" id="IPR004360">
    <property type="entry name" value="Glyas_Fos-R_dOase_dom"/>
</dbReference>
<evidence type="ECO:0000313" key="2">
    <source>
        <dbReference type="EMBL" id="GGF12373.1"/>
    </source>
</evidence>
<dbReference type="InterPro" id="IPR029068">
    <property type="entry name" value="Glyas_Bleomycin-R_OHBP_Dase"/>
</dbReference>
<protein>
    <submittedName>
        <fullName evidence="2">Glyoxalase</fullName>
    </submittedName>
</protein>
<proteinExistence type="predicted"/>